<evidence type="ECO:0000313" key="1">
    <source>
        <dbReference type="EMBL" id="EWG06868.1"/>
    </source>
</evidence>
<comment type="caution">
    <text evidence="1">The sequence shown here is derived from an EMBL/GenBank/DDBJ whole genome shotgun (WGS) entry which is preliminary data.</text>
</comment>
<gene>
    <name evidence="1" type="ORF">ASUL_07849</name>
</gene>
<evidence type="ECO:0000313" key="2">
    <source>
        <dbReference type="Proteomes" id="UP000054284"/>
    </source>
</evidence>
<dbReference type="AlphaFoldDB" id="W7KKV9"/>
<dbReference type="EMBL" id="ASRH01000007">
    <property type="protein sequence ID" value="EWG06868.1"/>
    <property type="molecule type" value="Genomic_DNA"/>
</dbReference>
<keyword evidence="2" id="KW-1185">Reference proteome</keyword>
<protein>
    <submittedName>
        <fullName evidence="1">Uncharacterized protein</fullName>
    </submittedName>
</protein>
<sequence length="57" mass="6508">VECAGSVNKSYTLVEMLEEFSIPLLLYYDLALGSLKNYLGEDYLVMKMNSKHDVSWS</sequence>
<name>W7KKV9_9CREN</name>
<accession>W7KKV9</accession>
<organism evidence="1 2">
    <name type="scientific">Candidatus Aramenus sulfurataquae</name>
    <dbReference type="NCBI Taxonomy" id="1326980"/>
    <lineage>
        <taxon>Archaea</taxon>
        <taxon>Thermoproteota</taxon>
        <taxon>Thermoprotei</taxon>
        <taxon>Sulfolobales</taxon>
        <taxon>Sulfolobaceae</taxon>
        <taxon>Candidatus Aramenus</taxon>
    </lineage>
</organism>
<feature type="non-terminal residue" evidence="1">
    <location>
        <position position="1"/>
    </location>
</feature>
<reference evidence="1 2" key="1">
    <citation type="journal article" date="2014" name="Genome Announc.">
        <title>Draft Genome Sequence of the Sulfolobales Archaeon AZ1, Obtained through Metagenomic Analysis of a Mexican Hot Spring.</title>
        <authorList>
            <person name="Servin-Garciduenas L.E."/>
            <person name="Martinez-Romero E."/>
        </authorList>
    </citation>
    <scope>NUCLEOTIDE SEQUENCE [LARGE SCALE GENOMIC DNA]</scope>
    <source>
        <strain evidence="1">AZ1-illumnia</strain>
    </source>
</reference>
<proteinExistence type="predicted"/>
<dbReference type="Proteomes" id="UP000054284">
    <property type="component" value="Unassembled WGS sequence"/>
</dbReference>